<evidence type="ECO:0000313" key="1">
    <source>
        <dbReference type="EMBL" id="QOX62022.1"/>
    </source>
</evidence>
<protein>
    <submittedName>
        <fullName evidence="1">VOC family protein</fullName>
    </submittedName>
</protein>
<name>A0ACD1A6Q7_9FIRM</name>
<dbReference type="Proteomes" id="UP000594014">
    <property type="component" value="Chromosome"/>
</dbReference>
<accession>A0ACD1A6Q7</accession>
<evidence type="ECO:0000313" key="2">
    <source>
        <dbReference type="Proteomes" id="UP000594014"/>
    </source>
</evidence>
<proteinExistence type="predicted"/>
<reference evidence="1" key="1">
    <citation type="submission" date="2019-08" db="EMBL/GenBank/DDBJ databases">
        <title>Genome sequence of Clostridiales bacterium MT110.</title>
        <authorList>
            <person name="Cao J."/>
        </authorList>
    </citation>
    <scope>NUCLEOTIDE SEQUENCE</scope>
    <source>
        <strain evidence="1">MT110</strain>
    </source>
</reference>
<keyword evidence="2" id="KW-1185">Reference proteome</keyword>
<gene>
    <name evidence="1" type="ORF">FRZ06_00980</name>
</gene>
<organism evidence="1 2">
    <name type="scientific">Anoxybacterium hadale</name>
    <dbReference type="NCBI Taxonomy" id="3408580"/>
    <lineage>
        <taxon>Bacteria</taxon>
        <taxon>Bacillati</taxon>
        <taxon>Bacillota</taxon>
        <taxon>Clostridia</taxon>
        <taxon>Peptostreptococcales</taxon>
        <taxon>Anaerovoracaceae</taxon>
        <taxon>Anoxybacterium</taxon>
    </lineage>
</organism>
<sequence length="292" mass="33516">MQKIIPHLWFDTEAAEAAEQYVGLFENSRVISRHILPDTPSGDAEQVEFELAGLKCSAISAGPYFKFNPSISLMVSCKDKEEVDRLYNALCADVLMPLDAYPFSKYYAWIQDRYGLNWQLMLDENWEAHSKIRPVLLFSGEVCGKAEEALDLYVSIFPESEKVFVNRYRDGEAHDKRAKINYSEVNLGGIQLVAMDHGYGAEFTFNEAFSLMVLCQDQKEIDEYWGKLSYVSEAEQCGWIKDRFGLSWQITPANMNELIYGGTEEDLKRLTEAFLKMKKFDLAELERVRNQG</sequence>
<dbReference type="EMBL" id="CP042469">
    <property type="protein sequence ID" value="QOX62022.1"/>
    <property type="molecule type" value="Genomic_DNA"/>
</dbReference>